<protein>
    <submittedName>
        <fullName evidence="2">GNAT family N-acetyltransferase</fullName>
        <ecNumber evidence="2">2.3.1.-</ecNumber>
    </submittedName>
</protein>
<accession>A0ABT5IAP7</accession>
<evidence type="ECO:0000313" key="3">
    <source>
        <dbReference type="Proteomes" id="UP001216595"/>
    </source>
</evidence>
<dbReference type="Proteomes" id="UP001216595">
    <property type="component" value="Unassembled WGS sequence"/>
</dbReference>
<sequence length="381" mass="42386">MTTCDLISARDLSEIDIAAWRDMAKQTFAFGSPVLSWDFCAAVAQVRDDVKVAVFRREGKAIAFLPHHRRPGQFARPVGAPFNDYTALISFPDTAFSAREMLALAGIRAFQVSGLIDPYGAFAGFEGEAEDAYGIDLTPKKGETGETVNNVDKKHLKNINRLRRRLEEEHGEVRFELPDFTPEHFEAMLAIKRAQTAQTGIHDFLSAPWVQALMRNLFTRPADTEMELYGHLTTVTAGGKPIIWHFGPRLGDRVHPWVSAFDPAYSAYSPGQIFLQGCQSPLRELGVNYYDLSTGQQHYKNAFCNTHSVVHHGRLYAASGEGRTAESLSRLIDRGGKVLGVSHLTRRLGRRLDHLASLELDLGGRVNGTIYAFANARKRLS</sequence>
<comment type="caution">
    <text evidence="2">The sequence shown here is derived from an EMBL/GenBank/DDBJ whole genome shotgun (WGS) entry which is preliminary data.</text>
</comment>
<dbReference type="EMBL" id="JAQQKW010000001">
    <property type="protein sequence ID" value="MDC7693260.1"/>
    <property type="molecule type" value="Genomic_DNA"/>
</dbReference>
<feature type="domain" description="BioF2-like acetyltransferase" evidence="1">
    <location>
        <begin position="153"/>
        <end position="300"/>
    </location>
</feature>
<dbReference type="GO" id="GO:0016746">
    <property type="term" value="F:acyltransferase activity"/>
    <property type="evidence" value="ECO:0007669"/>
    <property type="project" value="UniProtKB-KW"/>
</dbReference>
<dbReference type="Pfam" id="PF13480">
    <property type="entry name" value="Acetyltransf_6"/>
    <property type="match status" value="1"/>
</dbReference>
<dbReference type="InterPro" id="IPR016181">
    <property type="entry name" value="Acyl_CoA_acyltransferase"/>
</dbReference>
<dbReference type="EC" id="2.3.1.-" evidence="2"/>
<dbReference type="Gene3D" id="3.40.630.30">
    <property type="match status" value="1"/>
</dbReference>
<reference evidence="2 3" key="1">
    <citation type="submission" date="2023-01" db="EMBL/GenBank/DDBJ databases">
        <title>Novel species of the genus Asticcacaulis isolated from rivers.</title>
        <authorList>
            <person name="Lu H."/>
        </authorList>
    </citation>
    <scope>NUCLEOTIDE SEQUENCE [LARGE SCALE GENOMIC DNA]</scope>
    <source>
        <strain evidence="2 3">DXS10W</strain>
    </source>
</reference>
<organism evidence="2 3">
    <name type="scientific">Asticcacaulis currens</name>
    <dbReference type="NCBI Taxonomy" id="2984210"/>
    <lineage>
        <taxon>Bacteria</taxon>
        <taxon>Pseudomonadati</taxon>
        <taxon>Pseudomonadota</taxon>
        <taxon>Alphaproteobacteria</taxon>
        <taxon>Caulobacterales</taxon>
        <taxon>Caulobacteraceae</taxon>
        <taxon>Asticcacaulis</taxon>
    </lineage>
</organism>
<evidence type="ECO:0000313" key="2">
    <source>
        <dbReference type="EMBL" id="MDC7693260.1"/>
    </source>
</evidence>
<keyword evidence="3" id="KW-1185">Reference proteome</keyword>
<keyword evidence="2" id="KW-0012">Acyltransferase</keyword>
<proteinExistence type="predicted"/>
<dbReference type="SUPFAM" id="SSF55729">
    <property type="entry name" value="Acyl-CoA N-acyltransferases (Nat)"/>
    <property type="match status" value="1"/>
</dbReference>
<gene>
    <name evidence="2" type="ORF">PQU94_03070</name>
</gene>
<dbReference type="RefSeq" id="WP_272740012.1">
    <property type="nucleotide sequence ID" value="NZ_JAQQKW010000001.1"/>
</dbReference>
<dbReference type="InterPro" id="IPR038740">
    <property type="entry name" value="BioF2-like_GNAT_dom"/>
</dbReference>
<name>A0ABT5IAP7_9CAUL</name>
<keyword evidence="2" id="KW-0808">Transferase</keyword>
<evidence type="ECO:0000259" key="1">
    <source>
        <dbReference type="Pfam" id="PF13480"/>
    </source>
</evidence>